<dbReference type="SUPFAM" id="SSF47757">
    <property type="entry name" value="Chemotaxis receptor methyltransferase CheR, N-terminal domain"/>
    <property type="match status" value="1"/>
</dbReference>
<evidence type="ECO:0000256" key="5">
    <source>
        <dbReference type="ARBA" id="ARBA00022691"/>
    </source>
</evidence>
<protein>
    <recommendedName>
        <fullName evidence="2">protein-glutamate O-methyltransferase</fullName>
        <ecNumber evidence="2">2.1.1.80</ecNumber>
    </recommendedName>
</protein>
<keyword evidence="3" id="KW-0489">Methyltransferase</keyword>
<dbReference type="PANTHER" id="PTHR24422">
    <property type="entry name" value="CHEMOTAXIS PROTEIN METHYLTRANSFERASE"/>
    <property type="match status" value="1"/>
</dbReference>
<dbReference type="EMBL" id="CP011393">
    <property type="protein sequence ID" value="ANE40589.1"/>
    <property type="molecule type" value="Genomic_DNA"/>
</dbReference>
<dbReference type="KEGG" id="fng:JM64_00020"/>
<dbReference type="GO" id="GO:0032259">
    <property type="term" value="P:methylation"/>
    <property type="evidence" value="ECO:0007669"/>
    <property type="project" value="UniProtKB-KW"/>
</dbReference>
<dbReference type="PIRSF" id="PIRSF000410">
    <property type="entry name" value="CheR"/>
    <property type="match status" value="1"/>
</dbReference>
<dbReference type="InterPro" id="IPR000780">
    <property type="entry name" value="CheR_MeTrfase"/>
</dbReference>
<comment type="catalytic activity">
    <reaction evidence="1">
        <text>L-glutamyl-[protein] + S-adenosyl-L-methionine = [protein]-L-glutamate 5-O-methyl ester + S-adenosyl-L-homocysteine</text>
        <dbReference type="Rhea" id="RHEA:24452"/>
        <dbReference type="Rhea" id="RHEA-COMP:10208"/>
        <dbReference type="Rhea" id="RHEA-COMP:10311"/>
        <dbReference type="ChEBI" id="CHEBI:29973"/>
        <dbReference type="ChEBI" id="CHEBI:57856"/>
        <dbReference type="ChEBI" id="CHEBI:59789"/>
        <dbReference type="ChEBI" id="CHEBI:82795"/>
        <dbReference type="EC" id="2.1.1.80"/>
    </reaction>
</comment>
<dbReference type="InterPro" id="IPR029063">
    <property type="entry name" value="SAM-dependent_MTases_sf"/>
</dbReference>
<dbReference type="InterPro" id="IPR050903">
    <property type="entry name" value="Bact_Chemotaxis_MeTrfase"/>
</dbReference>
<dbReference type="Pfam" id="PF01739">
    <property type="entry name" value="CheR"/>
    <property type="match status" value="1"/>
</dbReference>
<dbReference type="AlphaFoldDB" id="A0A172T0Q4"/>
<evidence type="ECO:0000313" key="8">
    <source>
        <dbReference type="EMBL" id="ANE42145.1"/>
    </source>
</evidence>
<evidence type="ECO:0000256" key="2">
    <source>
        <dbReference type="ARBA" id="ARBA00012534"/>
    </source>
</evidence>
<dbReference type="InterPro" id="IPR036804">
    <property type="entry name" value="CheR_N_sf"/>
</dbReference>
<evidence type="ECO:0000313" key="9">
    <source>
        <dbReference type="Proteomes" id="UP000077096"/>
    </source>
</evidence>
<dbReference type="InterPro" id="IPR022641">
    <property type="entry name" value="CheR_N"/>
</dbReference>
<evidence type="ECO:0000256" key="4">
    <source>
        <dbReference type="ARBA" id="ARBA00022679"/>
    </source>
</evidence>
<dbReference type="OrthoDB" id="9816309at2"/>
<dbReference type="Proteomes" id="UP000077096">
    <property type="component" value="Chromosome"/>
</dbReference>
<feature type="domain" description="CheR-type methyltransferase" evidence="6">
    <location>
        <begin position="29"/>
        <end position="284"/>
    </location>
</feature>
<gene>
    <name evidence="7" type="ORF">JM64_00020</name>
    <name evidence="8" type="ORF">JM64_09670</name>
</gene>
<dbReference type="SMART" id="SM00138">
    <property type="entry name" value="MeTrc"/>
    <property type="match status" value="1"/>
</dbReference>
<dbReference type="PATRIC" id="fig|93466.3.peg.2010"/>
<dbReference type="Gene3D" id="1.10.155.10">
    <property type="entry name" value="Chemotaxis receptor methyltransferase CheR, N-terminal domain"/>
    <property type="match status" value="1"/>
</dbReference>
<dbReference type="Gene3D" id="3.40.50.150">
    <property type="entry name" value="Vaccinia Virus protein VP39"/>
    <property type="match status" value="1"/>
</dbReference>
<name>A0A172T0Q4_FERPE</name>
<sequence>MSLDDFKEKKFAWISNFQSGDIQELPWDQFEWFVEKIKETMGLDLSGYKPERMKRRIEMLIRKYNCKSYKEYLDLISKDTKKRDEFLDKLTINVTEFFRNPEKWEELKKVFLPQLLQESGPRFKAWSAGCSSGEEPYSLAILLEELKAPPTAKILATDIDIGVLTRAQIGEYEQRSMASTPPEYIKKYFIVRDGKYIVKPNVKARVQFKRHNLLQDPFEKGFDLILCRNVVIYFEMEAKEQLYKKFAESLRVGGLLFVGNTERIFNYRNLGLEVASPFIYKKVK</sequence>
<dbReference type="EC" id="2.1.1.80" evidence="2"/>
<evidence type="ECO:0000256" key="1">
    <source>
        <dbReference type="ARBA" id="ARBA00001541"/>
    </source>
</evidence>
<dbReference type="Pfam" id="PF03705">
    <property type="entry name" value="CheR_N"/>
    <property type="match status" value="1"/>
</dbReference>
<dbReference type="EMBL" id="CP011393">
    <property type="protein sequence ID" value="ANE42145.1"/>
    <property type="molecule type" value="Genomic_DNA"/>
</dbReference>
<dbReference type="PRINTS" id="PR00996">
    <property type="entry name" value="CHERMTFRASE"/>
</dbReference>
<dbReference type="PANTHER" id="PTHR24422:SF19">
    <property type="entry name" value="CHEMOTAXIS PROTEIN METHYLTRANSFERASE"/>
    <property type="match status" value="1"/>
</dbReference>
<dbReference type="KEGG" id="fng:JM64_09670"/>
<accession>A0A172T0Q4</accession>
<keyword evidence="5" id="KW-0949">S-adenosyl-L-methionine</keyword>
<dbReference type="SUPFAM" id="SSF53335">
    <property type="entry name" value="S-adenosyl-L-methionine-dependent methyltransferases"/>
    <property type="match status" value="1"/>
</dbReference>
<organism evidence="7 9">
    <name type="scientific">Fervidobacterium pennivorans</name>
    <dbReference type="NCBI Taxonomy" id="93466"/>
    <lineage>
        <taxon>Bacteria</taxon>
        <taxon>Thermotogati</taxon>
        <taxon>Thermotogota</taxon>
        <taxon>Thermotogae</taxon>
        <taxon>Thermotogales</taxon>
        <taxon>Fervidobacteriaceae</taxon>
        <taxon>Fervidobacterium</taxon>
    </lineage>
</organism>
<reference evidence="7 9" key="1">
    <citation type="submission" date="2014-08" db="EMBL/GenBank/DDBJ databases">
        <title>Fervidobacterium pennivorans DYC genome.</title>
        <authorList>
            <person name="Wushke S."/>
        </authorList>
    </citation>
    <scope>NUCLEOTIDE SEQUENCE [LARGE SCALE GENOMIC DNA]</scope>
    <source>
        <strain evidence="7 9">DYC</strain>
    </source>
</reference>
<dbReference type="GO" id="GO:0008983">
    <property type="term" value="F:protein-glutamate O-methyltransferase activity"/>
    <property type="evidence" value="ECO:0007669"/>
    <property type="project" value="UniProtKB-EC"/>
</dbReference>
<dbReference type="InterPro" id="IPR022642">
    <property type="entry name" value="CheR_C"/>
</dbReference>
<evidence type="ECO:0000313" key="7">
    <source>
        <dbReference type="EMBL" id="ANE40589.1"/>
    </source>
</evidence>
<keyword evidence="4" id="KW-0808">Transferase</keyword>
<dbReference type="PROSITE" id="PS50123">
    <property type="entry name" value="CHER"/>
    <property type="match status" value="1"/>
</dbReference>
<proteinExistence type="predicted"/>
<dbReference type="InterPro" id="IPR026024">
    <property type="entry name" value="Chemotaxis_MeTrfase_CheR"/>
</dbReference>
<evidence type="ECO:0000259" key="6">
    <source>
        <dbReference type="PROSITE" id="PS50123"/>
    </source>
</evidence>
<evidence type="ECO:0000256" key="3">
    <source>
        <dbReference type="ARBA" id="ARBA00022603"/>
    </source>
</evidence>